<name>A0A0B7GXU1_TREPH</name>
<protein>
    <submittedName>
        <fullName evidence="1">Uncharacterized protein</fullName>
    </submittedName>
</protein>
<organism evidence="1 2">
    <name type="scientific">Treponema phagedenis</name>
    <dbReference type="NCBI Taxonomy" id="162"/>
    <lineage>
        <taxon>Bacteria</taxon>
        <taxon>Pseudomonadati</taxon>
        <taxon>Spirochaetota</taxon>
        <taxon>Spirochaetia</taxon>
        <taxon>Spirochaetales</taxon>
        <taxon>Treponemataceae</taxon>
        <taxon>Treponema</taxon>
    </lineage>
</organism>
<reference evidence="2" key="1">
    <citation type="submission" date="2015-01" db="EMBL/GenBank/DDBJ databases">
        <authorList>
            <person name="Manzoor Shahid"/>
            <person name="Zubair Saima"/>
        </authorList>
    </citation>
    <scope>NUCLEOTIDE SEQUENCE [LARGE SCALE GENOMIC DNA]</scope>
    <source>
        <strain evidence="2">V1</strain>
    </source>
</reference>
<gene>
    <name evidence="1" type="ORF">TPHV1_190043</name>
</gene>
<keyword evidence="2" id="KW-1185">Reference proteome</keyword>
<accession>A0A0B7GXU1</accession>
<dbReference type="AlphaFoldDB" id="A0A0B7GXU1"/>
<dbReference type="EMBL" id="CDNC01000011">
    <property type="protein sequence ID" value="CEM61436.1"/>
    <property type="molecule type" value="Genomic_DNA"/>
</dbReference>
<evidence type="ECO:0000313" key="2">
    <source>
        <dbReference type="Proteomes" id="UP000042527"/>
    </source>
</evidence>
<evidence type="ECO:0000313" key="1">
    <source>
        <dbReference type="EMBL" id="CEM61436.1"/>
    </source>
</evidence>
<sequence>MKELRLTNISTIEQANPFLETTSLPRINKKFSVPLAFFKDAHAPACSDIRYSFLL</sequence>
<dbReference type="Proteomes" id="UP000042527">
    <property type="component" value="Unassembled WGS sequence"/>
</dbReference>
<proteinExistence type="predicted"/>